<dbReference type="GO" id="GO:0005504">
    <property type="term" value="F:fatty acid binding"/>
    <property type="evidence" value="ECO:0007669"/>
    <property type="project" value="TreeGrafter"/>
</dbReference>
<reference evidence="6 7" key="1">
    <citation type="submission" date="2019-10" db="EMBL/GenBank/DDBJ databases">
        <title>Assembly and Annotation for the nematode Trichostrongylus colubriformis.</title>
        <authorList>
            <person name="Martin J."/>
        </authorList>
    </citation>
    <scope>NUCLEOTIDE SEQUENCE [LARGE SCALE GENOMIC DNA]</scope>
    <source>
        <strain evidence="6">G859</strain>
        <tissue evidence="6">Whole worm</tissue>
    </source>
</reference>
<dbReference type="GO" id="GO:1904070">
    <property type="term" value="P:ascaroside biosynthetic process"/>
    <property type="evidence" value="ECO:0007669"/>
    <property type="project" value="TreeGrafter"/>
</dbReference>
<dbReference type="GO" id="GO:0055088">
    <property type="term" value="P:lipid homeostasis"/>
    <property type="evidence" value="ECO:0007669"/>
    <property type="project" value="TreeGrafter"/>
</dbReference>
<evidence type="ECO:0000256" key="3">
    <source>
        <dbReference type="ARBA" id="ARBA00022630"/>
    </source>
</evidence>
<evidence type="ECO:0000313" key="6">
    <source>
        <dbReference type="EMBL" id="KAK5970801.1"/>
    </source>
</evidence>
<protein>
    <submittedName>
        <fullName evidence="6">Peroxisomal acyl-coenzyme A oxidase 1 isoform X3</fullName>
    </submittedName>
</protein>
<dbReference type="Proteomes" id="UP001331761">
    <property type="component" value="Unassembled WGS sequence"/>
</dbReference>
<evidence type="ECO:0000256" key="1">
    <source>
        <dbReference type="ARBA" id="ARBA00001974"/>
    </source>
</evidence>
<name>A0AAN8IEX9_TRICO</name>
<keyword evidence="3" id="KW-0285">Flavoprotein</keyword>
<dbReference type="GO" id="GO:0005777">
    <property type="term" value="C:peroxisome"/>
    <property type="evidence" value="ECO:0007669"/>
    <property type="project" value="InterPro"/>
</dbReference>
<dbReference type="EMBL" id="WIXE01018574">
    <property type="protein sequence ID" value="KAK5970801.1"/>
    <property type="molecule type" value="Genomic_DNA"/>
</dbReference>
<dbReference type="SUPFAM" id="SSF47203">
    <property type="entry name" value="Acyl-CoA dehydrogenase C-terminal domain-like"/>
    <property type="match status" value="1"/>
</dbReference>
<dbReference type="InterPro" id="IPR036250">
    <property type="entry name" value="AcylCo_DH-like_C"/>
</dbReference>
<dbReference type="GO" id="GO:0003997">
    <property type="term" value="F:acyl-CoA oxidase activity"/>
    <property type="evidence" value="ECO:0007669"/>
    <property type="project" value="InterPro"/>
</dbReference>
<keyword evidence="4" id="KW-0274">FAD</keyword>
<gene>
    <name evidence="6" type="ORF">GCK32_016835</name>
</gene>
<evidence type="ECO:0000256" key="4">
    <source>
        <dbReference type="ARBA" id="ARBA00022827"/>
    </source>
</evidence>
<dbReference type="InterPro" id="IPR055060">
    <property type="entry name" value="ACOX_C_alpha1"/>
</dbReference>
<proteinExistence type="predicted"/>
<dbReference type="Gene3D" id="1.20.140.10">
    <property type="entry name" value="Butyryl-CoA Dehydrogenase, subunit A, domain 3"/>
    <property type="match status" value="1"/>
</dbReference>
<dbReference type="Pfam" id="PF22924">
    <property type="entry name" value="ACOX_C_alpha1"/>
    <property type="match status" value="1"/>
</dbReference>
<dbReference type="Gene3D" id="2.40.110.10">
    <property type="entry name" value="Butyryl-CoA Dehydrogenase, subunit A, domain 2"/>
    <property type="match status" value="1"/>
</dbReference>
<sequence>MKWWPGNLGKSANYAIVVACLIIGGKNYGPHNFIVPLRDPETHMPLKGITVGDIGPKMATGPIDNGFLGFDHCRIPRNNMLMKHARVMPDGKYVRPPHDKVGYSAMVHVRAHMISDQGKFLAQALTTAIRYSAVRRQGEIHPGKGEVKILEYQTQQHRLLPQLARAYAFLFTGRTVRDIYL</sequence>
<evidence type="ECO:0000259" key="5">
    <source>
        <dbReference type="Pfam" id="PF22924"/>
    </source>
</evidence>
<accession>A0AAN8IEX9</accession>
<evidence type="ECO:0000256" key="2">
    <source>
        <dbReference type="ARBA" id="ARBA00004846"/>
    </source>
</evidence>
<dbReference type="PANTHER" id="PTHR10909:SF250">
    <property type="entry name" value="PEROXISOMAL ACYL-COENZYME A OXIDASE 1"/>
    <property type="match status" value="1"/>
</dbReference>
<feature type="domain" description="Acyl-CoA oxidase C-alpha1" evidence="5">
    <location>
        <begin position="103"/>
        <end position="180"/>
    </location>
</feature>
<comment type="pathway">
    <text evidence="2">Lipid metabolism; peroxisomal fatty acid beta-oxidation.</text>
</comment>
<comment type="caution">
    <text evidence="6">The sequence shown here is derived from an EMBL/GenBank/DDBJ whole genome shotgun (WGS) entry which is preliminary data.</text>
</comment>
<organism evidence="6 7">
    <name type="scientific">Trichostrongylus colubriformis</name>
    <name type="common">Black scour worm</name>
    <dbReference type="NCBI Taxonomy" id="6319"/>
    <lineage>
        <taxon>Eukaryota</taxon>
        <taxon>Metazoa</taxon>
        <taxon>Ecdysozoa</taxon>
        <taxon>Nematoda</taxon>
        <taxon>Chromadorea</taxon>
        <taxon>Rhabditida</taxon>
        <taxon>Rhabditina</taxon>
        <taxon>Rhabditomorpha</taxon>
        <taxon>Strongyloidea</taxon>
        <taxon>Trichostrongylidae</taxon>
        <taxon>Trichostrongylus</taxon>
    </lineage>
</organism>
<dbReference type="SUPFAM" id="SSF56645">
    <property type="entry name" value="Acyl-CoA dehydrogenase NM domain-like"/>
    <property type="match status" value="1"/>
</dbReference>
<comment type="cofactor">
    <cofactor evidence="1">
        <name>FAD</name>
        <dbReference type="ChEBI" id="CHEBI:57692"/>
    </cofactor>
</comment>
<dbReference type="PANTHER" id="PTHR10909">
    <property type="entry name" value="ELECTRON TRANSPORT OXIDOREDUCTASE"/>
    <property type="match status" value="1"/>
</dbReference>
<dbReference type="GO" id="GO:0033540">
    <property type="term" value="P:fatty acid beta-oxidation using acyl-CoA oxidase"/>
    <property type="evidence" value="ECO:0007669"/>
    <property type="project" value="TreeGrafter"/>
</dbReference>
<dbReference type="AlphaFoldDB" id="A0AAN8IEX9"/>
<evidence type="ECO:0000313" key="7">
    <source>
        <dbReference type="Proteomes" id="UP001331761"/>
    </source>
</evidence>
<dbReference type="GO" id="GO:0071949">
    <property type="term" value="F:FAD binding"/>
    <property type="evidence" value="ECO:0007669"/>
    <property type="project" value="InterPro"/>
</dbReference>
<dbReference type="InterPro" id="IPR009100">
    <property type="entry name" value="AcylCoA_DH/oxidase_NM_dom_sf"/>
</dbReference>
<dbReference type="InterPro" id="IPR012258">
    <property type="entry name" value="Acyl-CoA_oxidase"/>
</dbReference>
<dbReference type="InterPro" id="IPR046373">
    <property type="entry name" value="Acyl-CoA_Oxase/DH_mid-dom_sf"/>
</dbReference>
<keyword evidence="7" id="KW-1185">Reference proteome</keyword>
<feature type="non-terminal residue" evidence="6">
    <location>
        <position position="181"/>
    </location>
</feature>